<evidence type="ECO:0000313" key="3">
    <source>
        <dbReference type="Proteomes" id="UP000290204"/>
    </source>
</evidence>
<keyword evidence="3" id="KW-1185">Reference proteome</keyword>
<name>A0A4Q1CGJ8_9BACT</name>
<protein>
    <submittedName>
        <fullName evidence="2">Uncharacterized protein</fullName>
    </submittedName>
</protein>
<dbReference type="Proteomes" id="UP000290204">
    <property type="component" value="Unassembled WGS sequence"/>
</dbReference>
<evidence type="ECO:0000256" key="1">
    <source>
        <dbReference type="SAM" id="MobiDB-lite"/>
    </source>
</evidence>
<feature type="region of interest" description="Disordered" evidence="1">
    <location>
        <begin position="188"/>
        <end position="250"/>
    </location>
</feature>
<reference evidence="2 3" key="1">
    <citation type="submission" date="2019-01" db="EMBL/GenBank/DDBJ databases">
        <title>Lacibacter sp. strain TTM-7.</title>
        <authorList>
            <person name="Chen W.-M."/>
        </authorList>
    </citation>
    <scope>NUCLEOTIDE SEQUENCE [LARGE SCALE GENOMIC DNA]</scope>
    <source>
        <strain evidence="2 3">TTM-7</strain>
    </source>
</reference>
<proteinExistence type="predicted"/>
<gene>
    <name evidence="2" type="ORF">ESA94_16030</name>
</gene>
<dbReference type="RefSeq" id="WP_129131951.1">
    <property type="nucleotide sequence ID" value="NZ_SDHW01000005.1"/>
</dbReference>
<sequence length="250" mass="28221">MRITKVKTRRYTATDIEKLDISLELFSEAVNSVEFKQRVEDHPKFDTVEQYSSKEVYSIIMNGDEADTNGGIDHEADLDLTLDLQTSSDAIGYTQQNRIFTFLNFFRQLEPTKLAGHFAHEYCHTLGFADPSDLSDTARNVPYEVGRIIEEISINNQRTFITDDTGLTDTEKTARRVRRTARNSRIVSADAEETTTRVPVIKTKRKKAAARKPAVKKKAVAKKKPAPKKTTRKSGGAVKKKTAKRKVSHS</sequence>
<dbReference type="AlphaFoldDB" id="A0A4Q1CGJ8"/>
<feature type="compositionally biased region" description="Basic residues" evidence="1">
    <location>
        <begin position="202"/>
        <end position="250"/>
    </location>
</feature>
<dbReference type="EMBL" id="SDHW01000005">
    <property type="protein sequence ID" value="RXK58895.1"/>
    <property type="molecule type" value="Genomic_DNA"/>
</dbReference>
<comment type="caution">
    <text evidence="2">The sequence shown here is derived from an EMBL/GenBank/DDBJ whole genome shotgun (WGS) entry which is preliminary data.</text>
</comment>
<accession>A0A4Q1CGJ8</accession>
<dbReference type="OrthoDB" id="1495407at2"/>
<organism evidence="2 3">
    <name type="scientific">Lacibacter luteus</name>
    <dbReference type="NCBI Taxonomy" id="2508719"/>
    <lineage>
        <taxon>Bacteria</taxon>
        <taxon>Pseudomonadati</taxon>
        <taxon>Bacteroidota</taxon>
        <taxon>Chitinophagia</taxon>
        <taxon>Chitinophagales</taxon>
        <taxon>Chitinophagaceae</taxon>
        <taxon>Lacibacter</taxon>
    </lineage>
</organism>
<evidence type="ECO:0000313" key="2">
    <source>
        <dbReference type="EMBL" id="RXK58895.1"/>
    </source>
</evidence>